<comment type="caution">
    <text evidence="1">The sequence shown here is derived from an EMBL/GenBank/DDBJ whole genome shotgun (WGS) entry which is preliminary data.</text>
</comment>
<evidence type="ECO:0000313" key="1">
    <source>
        <dbReference type="EMBL" id="PCM46457.1"/>
    </source>
</evidence>
<reference evidence="1 2" key="1">
    <citation type="submission" date="2017-09" db="EMBL/GenBank/DDBJ databases">
        <authorList>
            <person name="Haney C."/>
            <person name="Melnyk R."/>
        </authorList>
    </citation>
    <scope>NUCLEOTIDE SEQUENCE [LARGE SCALE GENOMIC DNA]</scope>
    <source>
        <strain evidence="1 2">CH229</strain>
    </source>
</reference>
<proteinExistence type="predicted"/>
<dbReference type="Proteomes" id="UP000218643">
    <property type="component" value="Unassembled WGS sequence"/>
</dbReference>
<evidence type="ECO:0000313" key="2">
    <source>
        <dbReference type="Proteomes" id="UP000218643"/>
    </source>
</evidence>
<dbReference type="EMBL" id="NXHE01000077">
    <property type="protein sequence ID" value="PCM46457.1"/>
    <property type="molecule type" value="Genomic_DNA"/>
</dbReference>
<accession>A0A854X6D2</accession>
<gene>
    <name evidence="1" type="ORF">CP335_27360</name>
</gene>
<sequence length="475" mass="50604">MIMEADNDGEGREFDVAKLTANAVARIDVWPLIATGQRMWMRLTGTNANGTAYINDIAPGDPVTQPLIDRGYQNRGITQAAMKNLKDGSTLTIECKTTFNKSTNESEAVAFDVRTYTIKALEDVRPDITRVEDSKGNEILPGATTVDTSIKLKGKGAKGQKVHIKDGTTVKGTADVDPQSGDWEFPLTGLSADTHSFTATAQYGSGVVSDPRIVVVTAPTAPTITRAEDSKGNEILPGATTTDTSITLKGKGAKGQKVLIKDGNTDKGTADVDPLSGDWVFPVAGLTVASHSFTATALYGSGAVSGPRIVGVGIIEDFSSYPPGRALRNAGEFMEGTKTKVTLNATLGAASSNHGVFMRTAPQILIGATYTRTSPNIIAYSLALKQGSAKSVLLNGKFVGWTTGNGHLKLEFRRNDVVVDSIVLYEGPFNNEIPMDRELSPVNGQAFDTLKFEQKGLTSQEHLTTLNLTKVTFKN</sequence>
<dbReference type="AlphaFoldDB" id="A0A854X6D2"/>
<reference evidence="1 2" key="2">
    <citation type="submission" date="2017-10" db="EMBL/GenBank/DDBJ databases">
        <title>Rhizosphere-associated Pseudomonas modulate jasmonic acid/salicylic acid antagonism to induce systemic resistance to herbivores at the cost of susceptibility to pathogens.</title>
        <authorList>
            <person name="Haney C.H."/>
            <person name="Wiesmann C.L."/>
            <person name="Shapiro L.R."/>
            <person name="O'Sullivan L.R."/>
            <person name="Khorasani S."/>
            <person name="Melnyk R.A."/>
            <person name="Xiao L."/>
            <person name="Bush J."/>
            <person name="Carrillo J."/>
            <person name="Pierce N.E."/>
            <person name="Ausubel F.M."/>
        </authorList>
    </citation>
    <scope>NUCLEOTIDE SEQUENCE [LARGE SCALE GENOMIC DNA]</scope>
    <source>
        <strain evidence="1 2">CH229</strain>
    </source>
</reference>
<name>A0A854X6D2_PSEFL</name>
<dbReference type="InterPro" id="IPR013783">
    <property type="entry name" value="Ig-like_fold"/>
</dbReference>
<evidence type="ECO:0008006" key="3">
    <source>
        <dbReference type="Google" id="ProtNLM"/>
    </source>
</evidence>
<protein>
    <recommendedName>
        <fullName evidence="3">Bacterial Ig-like domain-containing protein</fullName>
    </recommendedName>
</protein>
<organism evidence="1 2">
    <name type="scientific">Pseudomonas fluorescens</name>
    <dbReference type="NCBI Taxonomy" id="294"/>
    <lineage>
        <taxon>Bacteria</taxon>
        <taxon>Pseudomonadati</taxon>
        <taxon>Pseudomonadota</taxon>
        <taxon>Gammaproteobacteria</taxon>
        <taxon>Pseudomonadales</taxon>
        <taxon>Pseudomonadaceae</taxon>
        <taxon>Pseudomonas</taxon>
    </lineage>
</organism>
<dbReference type="Gene3D" id="2.60.40.10">
    <property type="entry name" value="Immunoglobulins"/>
    <property type="match status" value="2"/>
</dbReference>